<feature type="signal peptide" evidence="1">
    <location>
        <begin position="1"/>
        <end position="25"/>
    </location>
</feature>
<dbReference type="SUPFAM" id="SSF50998">
    <property type="entry name" value="Quinoprotein alcohol dehydrogenase-like"/>
    <property type="match status" value="1"/>
</dbReference>
<dbReference type="EMBL" id="SWBQ01000001">
    <property type="protein sequence ID" value="TKC09290.1"/>
    <property type="molecule type" value="Genomic_DNA"/>
</dbReference>
<reference evidence="2 3" key="1">
    <citation type="submission" date="2019-04" db="EMBL/GenBank/DDBJ databases">
        <title>Pedobacter sp. RP-3-15 sp. nov., isolated from Arctic soil.</title>
        <authorList>
            <person name="Dahal R.H."/>
            <person name="Kim D.-U."/>
        </authorList>
    </citation>
    <scope>NUCLEOTIDE SEQUENCE [LARGE SCALE GENOMIC DNA]</scope>
    <source>
        <strain evidence="2 3">RP-3-15</strain>
    </source>
</reference>
<feature type="chain" id="PRO_5020314780" description="YncE family protein" evidence="1">
    <location>
        <begin position="26"/>
        <end position="368"/>
    </location>
</feature>
<protein>
    <recommendedName>
        <fullName evidence="4">YncE family protein</fullName>
    </recommendedName>
</protein>
<dbReference type="PANTHER" id="PTHR47197">
    <property type="entry name" value="PROTEIN NIRF"/>
    <property type="match status" value="1"/>
</dbReference>
<keyword evidence="1" id="KW-0732">Signal</keyword>
<proteinExistence type="predicted"/>
<gene>
    <name evidence="2" type="ORF">FA047_04145</name>
</gene>
<evidence type="ECO:0000256" key="1">
    <source>
        <dbReference type="SAM" id="SignalP"/>
    </source>
</evidence>
<evidence type="ECO:0008006" key="4">
    <source>
        <dbReference type="Google" id="ProtNLM"/>
    </source>
</evidence>
<dbReference type="AlphaFoldDB" id="A0A4U1CQW1"/>
<dbReference type="OrthoDB" id="792648at2"/>
<dbReference type="PANTHER" id="PTHR47197:SF3">
    <property type="entry name" value="DIHYDRO-HEME D1 DEHYDROGENASE"/>
    <property type="match status" value="1"/>
</dbReference>
<organism evidence="2 3">
    <name type="scientific">Pedobacter frigoris</name>
    <dbReference type="NCBI Taxonomy" id="2571272"/>
    <lineage>
        <taxon>Bacteria</taxon>
        <taxon>Pseudomonadati</taxon>
        <taxon>Bacteroidota</taxon>
        <taxon>Sphingobacteriia</taxon>
        <taxon>Sphingobacteriales</taxon>
        <taxon>Sphingobacteriaceae</taxon>
        <taxon>Pedobacter</taxon>
    </lineage>
</organism>
<accession>A0A4U1CQW1</accession>
<dbReference type="InterPro" id="IPR011047">
    <property type="entry name" value="Quinoprotein_ADH-like_sf"/>
</dbReference>
<dbReference type="RefSeq" id="WP_136834701.1">
    <property type="nucleotide sequence ID" value="NZ_SWBQ01000001.1"/>
</dbReference>
<evidence type="ECO:0000313" key="2">
    <source>
        <dbReference type="EMBL" id="TKC09290.1"/>
    </source>
</evidence>
<keyword evidence="3" id="KW-1185">Reference proteome</keyword>
<dbReference type="PROSITE" id="PS51257">
    <property type="entry name" value="PROKAR_LIPOPROTEIN"/>
    <property type="match status" value="1"/>
</dbReference>
<comment type="caution">
    <text evidence="2">The sequence shown here is derived from an EMBL/GenBank/DDBJ whole genome shotgun (WGS) entry which is preliminary data.</text>
</comment>
<dbReference type="InterPro" id="IPR015943">
    <property type="entry name" value="WD40/YVTN_repeat-like_dom_sf"/>
</dbReference>
<dbReference type="InterPro" id="IPR051200">
    <property type="entry name" value="Host-pathogen_enzymatic-act"/>
</dbReference>
<name>A0A4U1CQW1_9SPHI</name>
<evidence type="ECO:0000313" key="3">
    <source>
        <dbReference type="Proteomes" id="UP000307244"/>
    </source>
</evidence>
<sequence length="368" mass="40018">MMNKLNFKPLLFTVLFAVLALSACKKDRLPTIDPQPNATTGIYVLCEGPFGRINNSTITYYDIATKALEKDYFKKQNGIDLGTGASALKSYGSKMYCIVTGDNSTAKDAYVEVINIATGKSIKRIPFFNDTKDFSPRNVAFHKGKAYVSGYDGFITKIDTTSLNIESRLEAGGAMEEMAIVNNKLYVTNSLHPYISNPINSSVSVVDLNTFKKLTEIATSFNATKIAASPNGDLFVVTRGQYQPSIVPAFEKLSSVTDTKIQTYTYDLNAITIAGTKAFVITGHYPSALKTFNISNATVGANFITDGTAVSNIYGITVDPLNSDVYVADATDYSTDGKFFCFGADGTKKFEFATGSIPQSAVFKYSYK</sequence>
<dbReference type="Gene3D" id="2.130.10.10">
    <property type="entry name" value="YVTN repeat-like/Quinoprotein amine dehydrogenase"/>
    <property type="match status" value="1"/>
</dbReference>
<dbReference type="Proteomes" id="UP000307244">
    <property type="component" value="Unassembled WGS sequence"/>
</dbReference>